<keyword evidence="3" id="KW-0547">Nucleotide-binding</keyword>
<evidence type="ECO:0000313" key="9">
    <source>
        <dbReference type="Proteomes" id="UP001169764"/>
    </source>
</evidence>
<dbReference type="InterPro" id="IPR047212">
    <property type="entry name" value="TPP_POXB-like"/>
</dbReference>
<sequence>MSKQTIADLIAATLAEAGVERIWGVTGDSLNGLNESLRRLDKIKWMMTRHEEVAAFAAGAEASLTGKLGVCAGSCGPGNLHLINGLFDCHRNHSPVLAIAAHIPSSEIGLGYFQETHPQELFRECSHFVELVSNPAQMPEVMHRAMRAAIGKQGVAVIVISGDVALSEAPEGAVAAFPTLRAPRIIPQPEDLDHIVEILGDAKAVAMLCGSGCADAHDEVVALADRLSAPVVHALRGKEHVEWDNPYDVGMTGLIGFSSGYHVMENCDALLMLGTDFPYRNFYPKNARIIQVDRDPSQLGKRAPLALGVVGDVRETINALLERLDARVDRSFLQTSLRHYSKARDGLDSLATPDKPGRPVHPQYIAKLVSEMAAEDAIISADVGTPTVWAARYLTMNGKRRLLFSGNHGSMANALPQALGAQAAYPSRQVISLSGDGGFAMSMGDFLSLAQLGLPVKVVLFDNSLLGFVAMEQKAGGYLDVNVQLQNPDFAAIAEACGVLGVRVEESDHLEPALALAFAHDGPALVSVRTASHELAMPPAIKIEQAKGFGLYMMKAIMNGRGDEIVELARTNLRI</sequence>
<keyword evidence="3 8" id="KW-0830">Ubiquinone</keyword>
<feature type="binding site" evidence="3">
    <location>
        <position position="51"/>
    </location>
    <ligand>
        <name>thiamine diphosphate</name>
        <dbReference type="ChEBI" id="CHEBI:58937"/>
    </ligand>
</feature>
<name>A0ABT8Y7D9_9SPHN</name>
<dbReference type="EMBL" id="JAUOTP010000003">
    <property type="protein sequence ID" value="MDO6414228.1"/>
    <property type="molecule type" value="Genomic_DNA"/>
</dbReference>
<feature type="binding site" evidence="3">
    <location>
        <begin position="275"/>
        <end position="279"/>
    </location>
    <ligand>
        <name>FAD</name>
        <dbReference type="ChEBI" id="CHEBI:57692"/>
    </ligand>
</feature>
<keyword evidence="2 3" id="KW-0786">Thiamine pyrophosphate</keyword>
<evidence type="ECO:0000256" key="1">
    <source>
        <dbReference type="ARBA" id="ARBA00007812"/>
    </source>
</evidence>
<keyword evidence="3" id="KW-1003">Cell membrane</keyword>
<dbReference type="HAMAP" id="MF_00850">
    <property type="entry name" value="POX"/>
    <property type="match status" value="1"/>
</dbReference>
<feature type="binding site" evidence="3">
    <location>
        <begin position="463"/>
        <end position="469"/>
    </location>
    <ligand>
        <name>thiamine diphosphate</name>
        <dbReference type="ChEBI" id="CHEBI:58937"/>
    </ligand>
</feature>
<keyword evidence="3" id="KW-0446">Lipid-binding</keyword>
<dbReference type="InterPro" id="IPR047211">
    <property type="entry name" value="POXB-like"/>
</dbReference>
<dbReference type="CDD" id="cd02014">
    <property type="entry name" value="TPP_POX"/>
    <property type="match status" value="1"/>
</dbReference>
<feature type="binding site" evidence="3">
    <location>
        <begin position="436"/>
        <end position="438"/>
    </location>
    <ligand>
        <name>thiamine diphosphate</name>
        <dbReference type="ChEBI" id="CHEBI:58937"/>
    </ligand>
</feature>
<dbReference type="InterPro" id="IPR012000">
    <property type="entry name" value="Thiamin_PyroP_enz_cen_dom"/>
</dbReference>
<dbReference type="InterPro" id="IPR029035">
    <property type="entry name" value="DHS-like_NAD/FAD-binding_dom"/>
</dbReference>
<comment type="subcellular location">
    <subcellularLocation>
        <location evidence="3">Cell membrane</location>
        <topology evidence="3">Peripheral membrane protein</topology>
        <orientation evidence="3">Cytoplasmic side</orientation>
    </subcellularLocation>
</comment>
<dbReference type="InterPro" id="IPR011766">
    <property type="entry name" value="TPP_enzyme_TPP-bd"/>
</dbReference>
<comment type="domain">
    <text evidence="3">Has 4 domains; the Pyr domain which binds the pyrimidine moiety of the thiamine pyrophosphate cofactor, the FAD-binding domain, the PP-binding domain which binds the pyrophosphate portion of thiamine pyrophosphate and the C-terminal membrane binding region. The C-terminus is held closely against the rest of the protein and covers the active site; during activation it unfolds from the rest of the protein and forms an amphipathic helix upon membrane binding, exposing the active site.</text>
</comment>
<dbReference type="Pfam" id="PF02775">
    <property type="entry name" value="TPP_enzyme_C"/>
    <property type="match status" value="1"/>
</dbReference>
<evidence type="ECO:0000256" key="3">
    <source>
        <dbReference type="HAMAP-Rule" id="MF_00850"/>
    </source>
</evidence>
<dbReference type="InterPro" id="IPR047210">
    <property type="entry name" value="TPP_PYR_POXB-like"/>
</dbReference>
<dbReference type="Gene3D" id="3.40.50.970">
    <property type="match status" value="2"/>
</dbReference>
<keyword evidence="9" id="KW-1185">Reference proteome</keyword>
<keyword evidence="3" id="KW-0274">FAD</keyword>
<dbReference type="Proteomes" id="UP001169764">
    <property type="component" value="Unassembled WGS sequence"/>
</dbReference>
<dbReference type="RefSeq" id="WP_303541272.1">
    <property type="nucleotide sequence ID" value="NZ_JAUOTP010000003.1"/>
</dbReference>
<feature type="region of interest" description="Membrane-binding domain" evidence="3">
    <location>
        <begin position="534"/>
        <end position="575"/>
    </location>
</feature>
<dbReference type="PANTHER" id="PTHR42981">
    <property type="entry name" value="PYRUVATE DEHYDROGENASE [UBIQUINONE]"/>
    <property type="match status" value="1"/>
</dbReference>
<proteinExistence type="inferred from homology"/>
<evidence type="ECO:0000256" key="2">
    <source>
        <dbReference type="ARBA" id="ARBA00023052"/>
    </source>
</evidence>
<keyword evidence="3 8" id="KW-0670">Pyruvate</keyword>
<feature type="binding site" evidence="3">
    <location>
        <begin position="252"/>
        <end position="255"/>
    </location>
    <ligand>
        <name>FAD</name>
        <dbReference type="ChEBI" id="CHEBI:57692"/>
    </ligand>
</feature>
<keyword evidence="3" id="KW-0472">Membrane</keyword>
<keyword evidence="3 8" id="KW-0560">Oxidoreductase</keyword>
<evidence type="ECO:0000259" key="6">
    <source>
        <dbReference type="Pfam" id="PF02775"/>
    </source>
</evidence>
<dbReference type="NCBIfam" id="NF006591">
    <property type="entry name" value="PRK09124.1"/>
    <property type="match status" value="1"/>
</dbReference>
<feature type="binding site" evidence="3">
    <location>
        <position position="293"/>
    </location>
    <ligand>
        <name>FAD</name>
        <dbReference type="ChEBI" id="CHEBI:57692"/>
    </ligand>
</feature>
<comment type="similarity">
    <text evidence="1 3 4">Belongs to the TPP enzyme family.</text>
</comment>
<dbReference type="PANTHER" id="PTHR42981:SF2">
    <property type="entry name" value="PYRUVATE DEHYDROGENASE [UBIQUINONE]"/>
    <property type="match status" value="1"/>
</dbReference>
<dbReference type="SUPFAM" id="SSF52467">
    <property type="entry name" value="DHS-like NAD/FAD-binding domain"/>
    <property type="match status" value="1"/>
</dbReference>
<feature type="binding site" evidence="3">
    <location>
        <begin position="409"/>
        <end position="411"/>
    </location>
    <ligand>
        <name>thiamine diphosphate</name>
        <dbReference type="ChEBI" id="CHEBI:58937"/>
    </ligand>
</feature>
<dbReference type="InterPro" id="IPR000399">
    <property type="entry name" value="TPP-bd_CS"/>
</dbReference>
<comment type="function">
    <text evidence="3">A peripheral cell membrane enzyme that catalyzes the oxidative decarboxylation of pyruvate to form acetate and CO(2). It channels electrons from the cytoplasm to the respiratory chain at the cell membrane via ubiquinone.</text>
</comment>
<feature type="region of interest" description="FAD-binding domain" evidence="3">
    <location>
        <begin position="184"/>
        <end position="335"/>
    </location>
</feature>
<dbReference type="SUPFAM" id="SSF52518">
    <property type="entry name" value="Thiamin diphosphate-binding fold (THDP-binding)"/>
    <property type="match status" value="2"/>
</dbReference>
<gene>
    <name evidence="3 8" type="primary">poxB</name>
    <name evidence="8" type="ORF">Q4F19_07525</name>
</gene>
<dbReference type="InterPro" id="IPR029061">
    <property type="entry name" value="THDP-binding"/>
</dbReference>
<comment type="caution">
    <text evidence="3">Lacks conserved residue(s) required for the propagation of feature annotation.</text>
</comment>
<dbReference type="InterPro" id="IPR044261">
    <property type="entry name" value="Pyruvate_dehydrogenase"/>
</dbReference>
<feature type="domain" description="Thiamine pyrophosphate enzyme central" evidence="5">
    <location>
        <begin position="192"/>
        <end position="320"/>
    </location>
</feature>
<keyword evidence="3" id="KW-0285">Flavoprotein</keyword>
<protein>
    <recommendedName>
        <fullName evidence="3">Pyruvate dehydrogenase [ubiquinone]</fullName>
        <ecNumber evidence="3">1.2.5.1</ecNumber>
    </recommendedName>
    <alternativeName>
        <fullName evidence="3">Pyruvate oxidase</fullName>
        <shortName evidence="3">POX</shortName>
    </alternativeName>
    <alternativeName>
        <fullName evidence="3">Pyruvate:ubiquinone-8 oxidoreductase</fullName>
    </alternativeName>
</protein>
<dbReference type="EC" id="1.2.5.1" evidence="3"/>
<comment type="cofactor">
    <cofactor evidence="3">
        <name>Mg(2+)</name>
        <dbReference type="ChEBI" id="CHEBI:18420"/>
    </cofactor>
    <text evidence="3">Binds 1 Mg(2+) ion per subunit.</text>
</comment>
<dbReference type="Gene3D" id="3.40.50.1220">
    <property type="entry name" value="TPP-binding domain"/>
    <property type="match status" value="1"/>
</dbReference>
<evidence type="ECO:0000259" key="5">
    <source>
        <dbReference type="Pfam" id="PF00205"/>
    </source>
</evidence>
<dbReference type="Pfam" id="PF00205">
    <property type="entry name" value="TPP_enzyme_M"/>
    <property type="match status" value="1"/>
</dbReference>
<evidence type="ECO:0000259" key="7">
    <source>
        <dbReference type="Pfam" id="PF02776"/>
    </source>
</evidence>
<comment type="cofactor">
    <cofactor evidence="3">
        <name>thiamine diphosphate</name>
        <dbReference type="ChEBI" id="CHEBI:58937"/>
    </cofactor>
    <text evidence="3">Binds 1 thiamine pyrophosphate per subunit.</text>
</comment>
<dbReference type="PROSITE" id="PS00187">
    <property type="entry name" value="TPP_ENZYMES"/>
    <property type="match status" value="1"/>
</dbReference>
<reference evidence="8" key="1">
    <citation type="submission" date="2023-07" db="EMBL/GenBank/DDBJ databases">
        <authorList>
            <person name="Kim M."/>
        </authorList>
    </citation>
    <scope>NUCLEOTIDE SEQUENCE</scope>
    <source>
        <strain evidence="8">BIUV-7</strain>
    </source>
</reference>
<organism evidence="8 9">
    <name type="scientific">Sphingomonas natans</name>
    <dbReference type="NCBI Taxonomy" id="3063330"/>
    <lineage>
        <taxon>Bacteria</taxon>
        <taxon>Pseudomonadati</taxon>
        <taxon>Pseudomonadota</taxon>
        <taxon>Alphaproteobacteria</taxon>
        <taxon>Sphingomonadales</taxon>
        <taxon>Sphingomonadaceae</taxon>
        <taxon>Sphingomonas</taxon>
    </lineage>
</organism>
<feature type="domain" description="Thiamine pyrophosphate enzyme TPP-binding" evidence="6">
    <location>
        <begin position="382"/>
        <end position="528"/>
    </location>
</feature>
<keyword evidence="3" id="KW-0460">Magnesium</keyword>
<comment type="subunit">
    <text evidence="3">Homotetramer.</text>
</comment>
<comment type="catalytic activity">
    <reaction evidence="3">
        <text>a ubiquinone + pyruvate + H2O = a ubiquinol + acetate + CO2</text>
        <dbReference type="Rhea" id="RHEA:27405"/>
        <dbReference type="Rhea" id="RHEA-COMP:9565"/>
        <dbReference type="Rhea" id="RHEA-COMP:9566"/>
        <dbReference type="ChEBI" id="CHEBI:15361"/>
        <dbReference type="ChEBI" id="CHEBI:15377"/>
        <dbReference type="ChEBI" id="CHEBI:16389"/>
        <dbReference type="ChEBI" id="CHEBI:16526"/>
        <dbReference type="ChEBI" id="CHEBI:17976"/>
        <dbReference type="ChEBI" id="CHEBI:30089"/>
        <dbReference type="EC" id="1.2.5.1"/>
    </reaction>
</comment>
<dbReference type="InterPro" id="IPR012001">
    <property type="entry name" value="Thiamin_PyroP_enz_TPP-bd_dom"/>
</dbReference>
<comment type="caution">
    <text evidence="8">The sequence shown here is derived from an EMBL/GenBank/DDBJ whole genome shotgun (WGS) entry which is preliminary data.</text>
</comment>
<feature type="binding site" evidence="3">
    <location>
        <position position="436"/>
    </location>
    <ligand>
        <name>Mg(2+)</name>
        <dbReference type="ChEBI" id="CHEBI:18420"/>
    </ligand>
</feature>
<dbReference type="GO" id="GO:0052737">
    <property type="term" value="F:pyruvate dehydrogenase (quinone) activity"/>
    <property type="evidence" value="ECO:0007669"/>
    <property type="project" value="UniProtKB-EC"/>
</dbReference>
<evidence type="ECO:0000313" key="8">
    <source>
        <dbReference type="EMBL" id="MDO6414228.1"/>
    </source>
</evidence>
<evidence type="ECO:0000256" key="4">
    <source>
        <dbReference type="RuleBase" id="RU362132"/>
    </source>
</evidence>
<comment type="activity regulation">
    <text evidence="3">The C-terminus inhibits activity; it has to move for the enzyme to be active. Activated by lipid-binding, which occurs via the C-terminus.</text>
</comment>
<feature type="site" description="Moves into active site upon enzyme activation, plays a role in electron transfer" evidence="3">
    <location>
        <position position="468"/>
    </location>
</feature>
<feature type="binding site" evidence="3">
    <location>
        <position position="463"/>
    </location>
    <ligand>
        <name>Mg(2+)</name>
        <dbReference type="ChEBI" id="CHEBI:18420"/>
    </ligand>
</feature>
<dbReference type="Pfam" id="PF02776">
    <property type="entry name" value="TPP_enzyme_N"/>
    <property type="match status" value="1"/>
</dbReference>
<accession>A0ABT8Y7D9</accession>
<comment type="cofactor">
    <cofactor evidence="3">
        <name>FAD</name>
        <dbReference type="ChEBI" id="CHEBI:57692"/>
    </cofactor>
    <text evidence="3">Binds 1 FAD per subunit.</text>
</comment>
<keyword evidence="3" id="KW-0479">Metal-binding</keyword>
<dbReference type="CDD" id="cd07039">
    <property type="entry name" value="TPP_PYR_POX"/>
    <property type="match status" value="1"/>
</dbReference>
<feature type="domain" description="Thiamine pyrophosphate enzyme N-terminal TPP-binding" evidence="7">
    <location>
        <begin position="5"/>
        <end position="116"/>
    </location>
</feature>